<name>A0A1F5NPS2_9BACT</name>
<proteinExistence type="predicted"/>
<protein>
    <submittedName>
        <fullName evidence="3">Spore coat protein</fullName>
    </submittedName>
</protein>
<dbReference type="STRING" id="1817824.A2751_00290"/>
<evidence type="ECO:0000256" key="2">
    <source>
        <dbReference type="PIRSR" id="PIRSR600888-3"/>
    </source>
</evidence>
<dbReference type="Gene3D" id="2.60.120.10">
    <property type="entry name" value="Jelly Rolls"/>
    <property type="match status" value="1"/>
</dbReference>
<dbReference type="PANTHER" id="PTHR21047:SF2">
    <property type="entry name" value="THYMIDINE DIPHOSPHO-4-KETO-RHAMNOSE 3,5-EPIMERASE"/>
    <property type="match status" value="1"/>
</dbReference>
<dbReference type="InterPro" id="IPR011051">
    <property type="entry name" value="RmlC_Cupin_sf"/>
</dbReference>
<comment type="caution">
    <text evidence="3">The sequence shown here is derived from an EMBL/GenBank/DDBJ whole genome shotgun (WGS) entry which is preliminary data.</text>
</comment>
<feature type="active site" description="Proton acceptor" evidence="1">
    <location>
        <position position="60"/>
    </location>
</feature>
<dbReference type="PANTHER" id="PTHR21047">
    <property type="entry name" value="DTDP-6-DEOXY-D-GLUCOSE-3,5 EPIMERASE"/>
    <property type="match status" value="1"/>
</dbReference>
<dbReference type="GO" id="GO:0000271">
    <property type="term" value="P:polysaccharide biosynthetic process"/>
    <property type="evidence" value="ECO:0007669"/>
    <property type="project" value="TreeGrafter"/>
</dbReference>
<dbReference type="AlphaFoldDB" id="A0A1F5NPS2"/>
<reference evidence="3 4" key="1">
    <citation type="journal article" date="2016" name="Nat. Commun.">
        <title>Thousands of microbial genomes shed light on interconnected biogeochemical processes in an aquifer system.</title>
        <authorList>
            <person name="Anantharaman K."/>
            <person name="Brown C.T."/>
            <person name="Hug L.A."/>
            <person name="Sharon I."/>
            <person name="Castelle C.J."/>
            <person name="Probst A.J."/>
            <person name="Thomas B.C."/>
            <person name="Singh A."/>
            <person name="Wilkins M.J."/>
            <person name="Karaoz U."/>
            <person name="Brodie E.L."/>
            <person name="Williams K.H."/>
            <person name="Hubbard S.S."/>
            <person name="Banfield J.F."/>
        </authorList>
    </citation>
    <scope>NUCLEOTIDE SEQUENCE [LARGE SCALE GENOMIC DNA]</scope>
</reference>
<dbReference type="GO" id="GO:0019305">
    <property type="term" value="P:dTDP-rhamnose biosynthetic process"/>
    <property type="evidence" value="ECO:0007669"/>
    <property type="project" value="TreeGrafter"/>
</dbReference>
<feature type="site" description="Participates in a stacking interaction with the thymidine ring of dTDP-4-oxo-6-deoxyglucose" evidence="2">
    <location>
        <position position="134"/>
    </location>
</feature>
<feature type="active site" description="Proton donor" evidence="1">
    <location>
        <position position="128"/>
    </location>
</feature>
<dbReference type="Pfam" id="PF00908">
    <property type="entry name" value="dTDP_sugar_isom"/>
    <property type="match status" value="1"/>
</dbReference>
<dbReference type="SUPFAM" id="SSF51182">
    <property type="entry name" value="RmlC-like cupins"/>
    <property type="match status" value="1"/>
</dbReference>
<evidence type="ECO:0000313" key="3">
    <source>
        <dbReference type="EMBL" id="OGE79522.1"/>
    </source>
</evidence>
<dbReference type="GO" id="GO:0005829">
    <property type="term" value="C:cytosol"/>
    <property type="evidence" value="ECO:0007669"/>
    <property type="project" value="TreeGrafter"/>
</dbReference>
<evidence type="ECO:0000256" key="1">
    <source>
        <dbReference type="PIRSR" id="PIRSR600888-1"/>
    </source>
</evidence>
<dbReference type="InterPro" id="IPR014710">
    <property type="entry name" value="RmlC-like_jellyroll"/>
</dbReference>
<gene>
    <name evidence="3" type="ORF">A2751_00290</name>
</gene>
<evidence type="ECO:0000313" key="4">
    <source>
        <dbReference type="Proteomes" id="UP000176864"/>
    </source>
</evidence>
<keyword evidence="3" id="KW-0946">Virion</keyword>
<dbReference type="EMBL" id="MFEK01000001">
    <property type="protein sequence ID" value="OGE79522.1"/>
    <property type="molecule type" value="Genomic_DNA"/>
</dbReference>
<dbReference type="InterPro" id="IPR000888">
    <property type="entry name" value="RmlC-like"/>
</dbReference>
<dbReference type="Proteomes" id="UP000176864">
    <property type="component" value="Unassembled WGS sequence"/>
</dbReference>
<keyword evidence="3" id="KW-0167">Capsid protein</keyword>
<dbReference type="GO" id="GO:0008830">
    <property type="term" value="F:dTDP-4-dehydrorhamnose 3,5-epimerase activity"/>
    <property type="evidence" value="ECO:0007669"/>
    <property type="project" value="InterPro"/>
</dbReference>
<organism evidence="3 4">
    <name type="scientific">Candidatus Doudnabacteria bacterium RIFCSPHIGHO2_01_FULL_46_14</name>
    <dbReference type="NCBI Taxonomy" id="1817824"/>
    <lineage>
        <taxon>Bacteria</taxon>
        <taxon>Candidatus Doudnaibacteriota</taxon>
    </lineage>
</organism>
<accession>A0A1F5NPS2</accession>
<sequence length="159" mass="18300">MIAGVKIKNLKIHQDIPDTEEQATKLGFLMEILRSDEEIFKKFGQSTMTVAYQGTIKGFHFHEKQDDMWFMANGRCLIVLHDLRPDSPTKGETQTLYSGKDDYKLVVIPVGVAHGYKVLSEEPVIMFYHTTEPYDPSNPDEKRIAWNDPSIGFKWEAYN</sequence>